<accession>A0A7D5YGL8</accession>
<dbReference type="PANTHER" id="PTHR42839:SF2">
    <property type="entry name" value="ISOCHORISMATE SYNTHASE ENTC"/>
    <property type="match status" value="1"/>
</dbReference>
<evidence type="ECO:0000313" key="9">
    <source>
        <dbReference type="EMBL" id="QLJ99855.1"/>
    </source>
</evidence>
<reference evidence="9" key="1">
    <citation type="submission" date="2020-08" db="EMBL/GenBank/DDBJ databases">
        <title>A bifunctional nitrone conjugated secondary metabolite targeting the ribosome.</title>
        <authorList>
            <person name="Limbrick E.M."/>
            <person name="Graf M."/>
            <person name="Derewacz D.K."/>
            <person name="Nguyen F."/>
            <person name="Spraggins J.M."/>
            <person name="Wieland M."/>
            <person name="Ynigez-Gutierrez A.E."/>
            <person name="Reisman B.J."/>
            <person name="Zinshteyn B."/>
            <person name="McCulloch K."/>
            <person name="Iverson T.M."/>
            <person name="Green R."/>
            <person name="Wilson D.N."/>
            <person name="Bachmann B.O."/>
        </authorList>
    </citation>
    <scope>NUCLEOTIDE SEQUENCE</scope>
    <source>
        <strain evidence="9">Africana</strain>
    </source>
</reference>
<dbReference type="GO" id="GO:0004803">
    <property type="term" value="F:transposase activity"/>
    <property type="evidence" value="ECO:0007669"/>
    <property type="project" value="InterPro"/>
</dbReference>
<comment type="catalytic activity">
    <reaction evidence="1">
        <text>chorismate = isochorismate</text>
        <dbReference type="Rhea" id="RHEA:18985"/>
        <dbReference type="ChEBI" id="CHEBI:29748"/>
        <dbReference type="ChEBI" id="CHEBI:29780"/>
        <dbReference type="EC" id="5.4.4.2"/>
    </reaction>
</comment>
<evidence type="ECO:0000256" key="2">
    <source>
        <dbReference type="ARBA" id="ARBA00005297"/>
    </source>
</evidence>
<keyword evidence="4 9" id="KW-0413">Isomerase</keyword>
<dbReference type="NCBIfam" id="TIGR00543">
    <property type="entry name" value="isochor_syn"/>
    <property type="match status" value="1"/>
</dbReference>
<sequence>MTERDWALVGRRLWNSCYIDLAVTALRAWGYPVRDEDAARLSPLGYAHINLVGRYGSLRVAAWMARSAFRMWSTGFRDEVVRHDHHPPPILMARTGRGCDRRGRRFCDCPPPPQSRQNGGRIQPVGRWRQELRSPVRGPEREQLGHLMKDAETMTTAATAPPSRLDPMIDPADVRRAFVAAHDAARRHGRPVLVAWARPLPRVEPRALLRRADRLSARVFYWTSRWTGVESLGVGSSLDLSAEGADRFAVVRRAWRRYARDLVAGGSGITGRAGFPLLVGGFAFQPGRWHPTGGVPDSLTWCPAVQVVRLGDGSTHLALTARLTADADPIALADARLELAAQLLAETDEQPPPDPAVDSRPRLVVRFEVPDAEQWRRAVGAAVEEIHRGDLTKVVLARQIVLHADQPFAVPAAVDRLVEGFSEGAVFAARFAGYWFLGGTPECLVRVAHGEVTAHSLAGSAARGATAAADAAGGQSLLDNVKTRHEQAVVTDFVARVLSGVCVDVRASARPGILRLGNVQHLVGTVTATVPAQRGVGLLDLVERLHPTPAVGGYPRRAALRWIARSEPFDRGWYAAPVGWLDAAQDGEMAVAIRSALVSGDRAALFAGCGIVAGSSPDDEYAETDLKLRPMLTALDAVLDGSGSVAPGPARSPDAVEDAAAPARWDAA</sequence>
<gene>
    <name evidence="9" type="ORF">HZU44_07110</name>
</gene>
<dbReference type="Pfam" id="PF00425">
    <property type="entry name" value="Chorismate_bind"/>
    <property type="match status" value="1"/>
</dbReference>
<feature type="domain" description="Chorismate-utilising enzyme C-terminal" evidence="7">
    <location>
        <begin position="372"/>
        <end position="627"/>
    </location>
</feature>
<dbReference type="InterPro" id="IPR002513">
    <property type="entry name" value="Tn3_Tnp_DDE_dom"/>
</dbReference>
<evidence type="ECO:0000259" key="8">
    <source>
        <dbReference type="Pfam" id="PF01526"/>
    </source>
</evidence>
<dbReference type="Gene3D" id="3.60.120.10">
    <property type="entry name" value="Anthranilate synthase"/>
    <property type="match status" value="1"/>
</dbReference>
<dbReference type="AlphaFoldDB" id="A0A7D5YGL8"/>
<evidence type="ECO:0000259" key="7">
    <source>
        <dbReference type="Pfam" id="PF00425"/>
    </source>
</evidence>
<protein>
    <recommendedName>
        <fullName evidence="3">isochorismate synthase</fullName>
        <ecNumber evidence="3">5.4.4.2</ecNumber>
    </recommendedName>
    <alternativeName>
        <fullName evidence="5">Isochorismate mutase</fullName>
    </alternativeName>
</protein>
<evidence type="ECO:0000256" key="4">
    <source>
        <dbReference type="ARBA" id="ARBA00023235"/>
    </source>
</evidence>
<dbReference type="Pfam" id="PF01526">
    <property type="entry name" value="DDE_Tnp_Tn3"/>
    <property type="match status" value="1"/>
</dbReference>
<dbReference type="EMBL" id="CP058905">
    <property type="protein sequence ID" value="QLJ99855.1"/>
    <property type="molecule type" value="Genomic_DNA"/>
</dbReference>
<feature type="domain" description="Tn3 transposase DDE" evidence="8">
    <location>
        <begin position="13"/>
        <end position="55"/>
    </location>
</feature>
<dbReference type="EC" id="5.4.4.2" evidence="3"/>
<feature type="region of interest" description="Disordered" evidence="6">
    <location>
        <begin position="643"/>
        <end position="668"/>
    </location>
</feature>
<evidence type="ECO:0000256" key="3">
    <source>
        <dbReference type="ARBA" id="ARBA00012824"/>
    </source>
</evidence>
<feature type="compositionally biased region" description="Low complexity" evidence="6">
    <location>
        <begin position="658"/>
        <end position="668"/>
    </location>
</feature>
<dbReference type="InterPro" id="IPR004561">
    <property type="entry name" value="IsoChor_synthase"/>
</dbReference>
<dbReference type="PANTHER" id="PTHR42839">
    <property type="entry name" value="ISOCHORISMATE SYNTHASE ENTC"/>
    <property type="match status" value="1"/>
</dbReference>
<evidence type="ECO:0000256" key="6">
    <source>
        <dbReference type="SAM" id="MobiDB-lite"/>
    </source>
</evidence>
<organism evidence="9">
    <name type="scientific">Micromonospora carbonacea</name>
    <dbReference type="NCBI Taxonomy" id="47853"/>
    <lineage>
        <taxon>Bacteria</taxon>
        <taxon>Bacillati</taxon>
        <taxon>Actinomycetota</taxon>
        <taxon>Actinomycetes</taxon>
        <taxon>Micromonosporales</taxon>
        <taxon>Micromonosporaceae</taxon>
        <taxon>Micromonospora</taxon>
    </lineage>
</organism>
<dbReference type="SUPFAM" id="SSF56322">
    <property type="entry name" value="ADC synthase"/>
    <property type="match status" value="1"/>
</dbReference>
<comment type="similarity">
    <text evidence="2">Belongs to the isochorismate synthase family.</text>
</comment>
<name>A0A7D5YGL8_9ACTN</name>
<dbReference type="GO" id="GO:0006313">
    <property type="term" value="P:DNA transposition"/>
    <property type="evidence" value="ECO:0007669"/>
    <property type="project" value="InterPro"/>
</dbReference>
<evidence type="ECO:0000256" key="5">
    <source>
        <dbReference type="ARBA" id="ARBA00041564"/>
    </source>
</evidence>
<dbReference type="InterPro" id="IPR015890">
    <property type="entry name" value="Chorismate_C"/>
</dbReference>
<proteinExistence type="inferred from homology"/>
<dbReference type="InterPro" id="IPR005801">
    <property type="entry name" value="ADC_synthase"/>
</dbReference>
<dbReference type="GO" id="GO:0008909">
    <property type="term" value="F:isochorismate synthase activity"/>
    <property type="evidence" value="ECO:0007669"/>
    <property type="project" value="UniProtKB-EC"/>
</dbReference>
<evidence type="ECO:0000256" key="1">
    <source>
        <dbReference type="ARBA" id="ARBA00000799"/>
    </source>
</evidence>